<sequence>MTSFHDSALFISAGGYHHHIAVNTWQGVGTQVPPEQTTGLLSYTFSLSSQAEFQKLIANLNKHQVKYTLDNSRLIVLDFNNDAMNFYVR</sequence>
<dbReference type="eggNOG" id="COG2514">
    <property type="taxonomic scope" value="Bacteria"/>
</dbReference>
<evidence type="ECO:0000313" key="2">
    <source>
        <dbReference type="Proteomes" id="UP000013911"/>
    </source>
</evidence>
<dbReference type="PANTHER" id="PTHR43279:SF1">
    <property type="entry name" value="CATECHOL-2,3-DIOXYGENASE"/>
    <property type="match status" value="1"/>
</dbReference>
<dbReference type="Gene3D" id="3.10.180.10">
    <property type="entry name" value="2,3-Dihydroxybiphenyl 1,2-Dioxygenase, domain 1"/>
    <property type="match status" value="1"/>
</dbReference>
<protein>
    <recommendedName>
        <fullName evidence="3">Glyoxalase family protein</fullName>
    </recommendedName>
</protein>
<dbReference type="AlphaFoldDB" id="R7ZAL4"/>
<organism evidence="1 2">
    <name type="scientific">Lysinibacillus sphaericus OT4b.31</name>
    <dbReference type="NCBI Taxonomy" id="1285586"/>
    <lineage>
        <taxon>Bacteria</taxon>
        <taxon>Bacillati</taxon>
        <taxon>Bacillota</taxon>
        <taxon>Bacilli</taxon>
        <taxon>Bacillales</taxon>
        <taxon>Bacillaceae</taxon>
        <taxon>Lysinibacillus</taxon>
    </lineage>
</organism>
<proteinExistence type="predicted"/>
<accession>R7ZAL4</accession>
<name>R7ZAL4_LYSSH</name>
<evidence type="ECO:0000313" key="1">
    <source>
        <dbReference type="EMBL" id="EON71133.1"/>
    </source>
</evidence>
<dbReference type="SUPFAM" id="SSF54593">
    <property type="entry name" value="Glyoxalase/Bleomycin resistance protein/Dihydroxybiphenyl dioxygenase"/>
    <property type="match status" value="1"/>
</dbReference>
<comment type="caution">
    <text evidence="1">The sequence shown here is derived from an EMBL/GenBank/DDBJ whole genome shotgun (WGS) entry which is preliminary data.</text>
</comment>
<dbReference type="PATRIC" id="fig|1285586.5.peg.3572"/>
<dbReference type="OrthoDB" id="9792626at2"/>
<dbReference type="PANTHER" id="PTHR43279">
    <property type="entry name" value="CATECHOL-2,3-DIOXYGENASE"/>
    <property type="match status" value="1"/>
</dbReference>
<dbReference type="RefSeq" id="WP_010860351.1">
    <property type="nucleotide sequence ID" value="NZ_KB933398.1"/>
</dbReference>
<gene>
    <name evidence="1" type="ORF">H131_17116</name>
</gene>
<dbReference type="InterPro" id="IPR029068">
    <property type="entry name" value="Glyas_Bleomycin-R_OHBP_Dase"/>
</dbReference>
<dbReference type="EMBL" id="AQPX01000024">
    <property type="protein sequence ID" value="EON71133.1"/>
    <property type="molecule type" value="Genomic_DNA"/>
</dbReference>
<dbReference type="HOGENOM" id="CLU_2451042_0_0_9"/>
<reference evidence="1 2" key="1">
    <citation type="submission" date="2013-04" db="EMBL/GenBank/DDBJ databases">
        <title>Draft genome of the heavy metal tolerant bacterium Lysinibacillus sphaericus strain OT4b.31.</title>
        <authorList>
            <person name="Pena-Montenegro T.D."/>
            <person name="Dussan J."/>
        </authorList>
    </citation>
    <scope>NUCLEOTIDE SEQUENCE [LARGE SCALE GENOMIC DNA]</scope>
    <source>
        <strain evidence="1 2">OT4b.31</strain>
    </source>
</reference>
<dbReference type="Proteomes" id="UP000013911">
    <property type="component" value="Unassembled WGS sequence"/>
</dbReference>
<evidence type="ECO:0008006" key="3">
    <source>
        <dbReference type="Google" id="ProtNLM"/>
    </source>
</evidence>